<evidence type="ECO:0000313" key="6">
    <source>
        <dbReference type="EMBL" id="KAJ1915120.1"/>
    </source>
</evidence>
<dbReference type="Gene3D" id="2.60.40.790">
    <property type="match status" value="1"/>
</dbReference>
<organism evidence="6 7">
    <name type="scientific">Mycoemilia scoparia</name>
    <dbReference type="NCBI Taxonomy" id="417184"/>
    <lineage>
        <taxon>Eukaryota</taxon>
        <taxon>Fungi</taxon>
        <taxon>Fungi incertae sedis</taxon>
        <taxon>Zoopagomycota</taxon>
        <taxon>Kickxellomycotina</taxon>
        <taxon>Kickxellomycetes</taxon>
        <taxon>Kickxellales</taxon>
        <taxon>Kickxellaceae</taxon>
        <taxon>Mycoemilia</taxon>
    </lineage>
</organism>
<dbReference type="SUPFAM" id="SSF49764">
    <property type="entry name" value="HSP20-like chaperones"/>
    <property type="match status" value="1"/>
</dbReference>
<feature type="domain" description="SHSP" evidence="5">
    <location>
        <begin position="100"/>
        <end position="222"/>
    </location>
</feature>
<dbReference type="EMBL" id="JANBPU010000162">
    <property type="protein sequence ID" value="KAJ1915120.1"/>
    <property type="molecule type" value="Genomic_DNA"/>
</dbReference>
<dbReference type="PANTHER" id="PTHR11527">
    <property type="entry name" value="HEAT-SHOCK PROTEIN 20 FAMILY MEMBER"/>
    <property type="match status" value="1"/>
</dbReference>
<evidence type="ECO:0000256" key="3">
    <source>
        <dbReference type="RuleBase" id="RU003616"/>
    </source>
</evidence>
<feature type="region of interest" description="Disordered" evidence="4">
    <location>
        <begin position="1"/>
        <end position="39"/>
    </location>
</feature>
<dbReference type="Pfam" id="PF00011">
    <property type="entry name" value="HSP20"/>
    <property type="match status" value="1"/>
</dbReference>
<feature type="region of interest" description="Disordered" evidence="4">
    <location>
        <begin position="146"/>
        <end position="167"/>
    </location>
</feature>
<comment type="caution">
    <text evidence="6">The sequence shown here is derived from an EMBL/GenBank/DDBJ whole genome shotgun (WGS) entry which is preliminary data.</text>
</comment>
<feature type="compositionally biased region" description="Polar residues" evidence="4">
    <location>
        <begin position="1"/>
        <end position="20"/>
    </location>
</feature>
<dbReference type="CDD" id="cd06464">
    <property type="entry name" value="ACD_sHsps-like"/>
    <property type="match status" value="1"/>
</dbReference>
<evidence type="ECO:0000256" key="2">
    <source>
        <dbReference type="PROSITE-ProRule" id="PRU00285"/>
    </source>
</evidence>
<dbReference type="PROSITE" id="PS01031">
    <property type="entry name" value="SHSP"/>
    <property type="match status" value="1"/>
</dbReference>
<comment type="similarity">
    <text evidence="2 3">Belongs to the small heat shock protein (HSP20) family.</text>
</comment>
<dbReference type="InterPro" id="IPR031107">
    <property type="entry name" value="Small_HSP"/>
</dbReference>
<keyword evidence="7" id="KW-1185">Reference proteome</keyword>
<dbReference type="Proteomes" id="UP001150538">
    <property type="component" value="Unassembled WGS sequence"/>
</dbReference>
<dbReference type="AlphaFoldDB" id="A0A9W7ZS88"/>
<gene>
    <name evidence="6" type="ORF">H4219_004486</name>
</gene>
<sequence length="222" mass="24453">MSSGNKQEGTRSSPSPSDGHQFQKQDPTKATNAQSSSGGGGFFFDDDSHGWFSSISPIERSLENIFNHFTGGNSMLFRHPLDHHQKIFGTPSPYSAFSLTSSSLWSPRVDINETDKDYKISVDIPGVNKEDVRVDIKNDQLRIQGETKNPPVTTTTTTAGGEEGGVAGGWRVRERSWGKFQRSITLPRDIDQSKIEANVKNGVLRICVPKNMNDKPRAISIS</sequence>
<evidence type="ECO:0000259" key="5">
    <source>
        <dbReference type="PROSITE" id="PS01031"/>
    </source>
</evidence>
<dbReference type="InterPro" id="IPR002068">
    <property type="entry name" value="A-crystallin/Hsp20_dom"/>
</dbReference>
<proteinExistence type="inferred from homology"/>
<evidence type="ECO:0000256" key="1">
    <source>
        <dbReference type="ARBA" id="ARBA00023016"/>
    </source>
</evidence>
<protein>
    <recommendedName>
        <fullName evidence="5">SHSP domain-containing protein</fullName>
    </recommendedName>
</protein>
<evidence type="ECO:0000256" key="4">
    <source>
        <dbReference type="SAM" id="MobiDB-lite"/>
    </source>
</evidence>
<dbReference type="OrthoDB" id="1431247at2759"/>
<evidence type="ECO:0000313" key="7">
    <source>
        <dbReference type="Proteomes" id="UP001150538"/>
    </source>
</evidence>
<dbReference type="InterPro" id="IPR008978">
    <property type="entry name" value="HSP20-like_chaperone"/>
</dbReference>
<keyword evidence="1" id="KW-0346">Stress response</keyword>
<reference evidence="6" key="1">
    <citation type="submission" date="2022-07" db="EMBL/GenBank/DDBJ databases">
        <title>Phylogenomic reconstructions and comparative analyses of Kickxellomycotina fungi.</title>
        <authorList>
            <person name="Reynolds N.K."/>
            <person name="Stajich J.E."/>
            <person name="Barry K."/>
            <person name="Grigoriev I.V."/>
            <person name="Crous P."/>
            <person name="Smith M.E."/>
        </authorList>
    </citation>
    <scope>NUCLEOTIDE SEQUENCE</scope>
    <source>
        <strain evidence="6">NBRC 100468</strain>
    </source>
</reference>
<accession>A0A9W7ZS88</accession>
<name>A0A9W7ZS88_9FUNG</name>